<reference evidence="2" key="1">
    <citation type="submission" date="2021-02" db="EMBL/GenBank/DDBJ databases">
        <authorList>
            <person name="Dougan E. K."/>
            <person name="Rhodes N."/>
            <person name="Thang M."/>
            <person name="Chan C."/>
        </authorList>
    </citation>
    <scope>NUCLEOTIDE SEQUENCE</scope>
</reference>
<keyword evidence="3" id="KW-1185">Reference proteome</keyword>
<feature type="compositionally biased region" description="Pro residues" evidence="1">
    <location>
        <begin position="83"/>
        <end position="124"/>
    </location>
</feature>
<dbReference type="EMBL" id="CAJNDS010002155">
    <property type="protein sequence ID" value="CAE7354507.1"/>
    <property type="molecule type" value="Genomic_DNA"/>
</dbReference>
<dbReference type="SUPFAM" id="SSF52266">
    <property type="entry name" value="SGNH hydrolase"/>
    <property type="match status" value="1"/>
</dbReference>
<evidence type="ECO:0000256" key="1">
    <source>
        <dbReference type="SAM" id="MobiDB-lite"/>
    </source>
</evidence>
<feature type="region of interest" description="Disordered" evidence="1">
    <location>
        <begin position="57"/>
        <end position="124"/>
    </location>
</feature>
<dbReference type="AlphaFoldDB" id="A0A812PHW4"/>
<name>A0A812PHW4_9DINO</name>
<sequence>MRKLAGIDRSFLGVSHPADSETAPAGEELSPWKALTILKEHGLLTEAEFAAKQAALASPGAVSPPLDKATRAPPLRLGTTLIPDPPTIPTPESTPPHPEPDSAPSPSPAPVPAIPLDAPAPPPIQLSADALRQLPRLPTHTNAGPGNSLVYRPPEFQSLAALTTEALEASQAMASALGSRLKGPWLACKDFEDYPQLYAMFLRLWRNQTVRLHVYGGSMTYGEGCCTSCQTRNNHCSWSGQFADYLRSAFHGQVELDNRARGGCDMACALPDMVLSQNTATEPMDVMLLDFGQNGWGSLLVFLTEESPSVCYRLLTPAVPEEFVRACHLFLPKTLLVVLWPLGQKPSDS</sequence>
<protein>
    <submittedName>
        <fullName evidence="2">Uncharacterized protein</fullName>
    </submittedName>
</protein>
<evidence type="ECO:0000313" key="3">
    <source>
        <dbReference type="Proteomes" id="UP000604046"/>
    </source>
</evidence>
<dbReference type="Proteomes" id="UP000604046">
    <property type="component" value="Unassembled WGS sequence"/>
</dbReference>
<organism evidence="2 3">
    <name type="scientific">Symbiodinium natans</name>
    <dbReference type="NCBI Taxonomy" id="878477"/>
    <lineage>
        <taxon>Eukaryota</taxon>
        <taxon>Sar</taxon>
        <taxon>Alveolata</taxon>
        <taxon>Dinophyceae</taxon>
        <taxon>Suessiales</taxon>
        <taxon>Symbiodiniaceae</taxon>
        <taxon>Symbiodinium</taxon>
    </lineage>
</organism>
<proteinExistence type="predicted"/>
<gene>
    <name evidence="2" type="ORF">SNAT2548_LOCUS18799</name>
</gene>
<accession>A0A812PHW4</accession>
<feature type="region of interest" description="Disordered" evidence="1">
    <location>
        <begin position="1"/>
        <end position="30"/>
    </location>
</feature>
<comment type="caution">
    <text evidence="2">The sequence shown here is derived from an EMBL/GenBank/DDBJ whole genome shotgun (WGS) entry which is preliminary data.</text>
</comment>
<dbReference type="OrthoDB" id="414672at2759"/>
<evidence type="ECO:0000313" key="2">
    <source>
        <dbReference type="EMBL" id="CAE7354507.1"/>
    </source>
</evidence>